<comment type="caution">
    <text evidence="2">The sequence shown here is derived from an EMBL/GenBank/DDBJ whole genome shotgun (WGS) entry which is preliminary data.</text>
</comment>
<dbReference type="GO" id="GO:0034198">
    <property type="term" value="P:cellular response to amino acid starvation"/>
    <property type="evidence" value="ECO:0007669"/>
    <property type="project" value="TreeGrafter"/>
</dbReference>
<dbReference type="Pfam" id="PF15228">
    <property type="entry name" value="DAP"/>
    <property type="match status" value="1"/>
</dbReference>
<gene>
    <name evidence="2" type="ORF">OTU49_016715</name>
</gene>
<evidence type="ECO:0000313" key="2">
    <source>
        <dbReference type="EMBL" id="KAK8747253.1"/>
    </source>
</evidence>
<protein>
    <recommendedName>
        <fullName evidence="4">Death-associated protein 1</fullName>
    </recommendedName>
</protein>
<proteinExistence type="predicted"/>
<evidence type="ECO:0008006" key="4">
    <source>
        <dbReference type="Google" id="ProtNLM"/>
    </source>
</evidence>
<keyword evidence="3" id="KW-1185">Reference proteome</keyword>
<reference evidence="2 3" key="1">
    <citation type="journal article" date="2024" name="BMC Genomics">
        <title>Genome assembly of redclaw crayfish (Cherax quadricarinatus) provides insights into its immune adaptation and hypoxia tolerance.</title>
        <authorList>
            <person name="Liu Z."/>
            <person name="Zheng J."/>
            <person name="Li H."/>
            <person name="Fang K."/>
            <person name="Wang S."/>
            <person name="He J."/>
            <person name="Zhou D."/>
            <person name="Weng S."/>
            <person name="Chi M."/>
            <person name="Gu Z."/>
            <person name="He J."/>
            <person name="Li F."/>
            <person name="Wang M."/>
        </authorList>
    </citation>
    <scope>NUCLEOTIDE SEQUENCE [LARGE SCALE GENOMIC DNA]</scope>
    <source>
        <strain evidence="2">ZL_2023a</strain>
    </source>
</reference>
<dbReference type="Proteomes" id="UP001445076">
    <property type="component" value="Unassembled WGS sequence"/>
</dbReference>
<dbReference type="GO" id="GO:0010507">
    <property type="term" value="P:negative regulation of autophagy"/>
    <property type="evidence" value="ECO:0007669"/>
    <property type="project" value="TreeGrafter"/>
</dbReference>
<dbReference type="PANTHER" id="PTHR13177">
    <property type="entry name" value="DEATH-ASSOCIATED PROTEIN 1"/>
    <property type="match status" value="1"/>
</dbReference>
<dbReference type="AlphaFoldDB" id="A0AAW0XRR8"/>
<dbReference type="GO" id="GO:0070513">
    <property type="term" value="F:death domain binding"/>
    <property type="evidence" value="ECO:0007669"/>
    <property type="project" value="TreeGrafter"/>
</dbReference>
<sequence>MSSSDEIEVKAGHPPAMKVGGVRIPHRRRSAEDKEGTPPKPRKDSENEDDDEEQVIAKSPPRAPVVVSGVVGKVERDFPTAAVKHTHEKPVPTHEVRSSHNSKPPIIQQPRK</sequence>
<feature type="compositionally biased region" description="Basic and acidic residues" evidence="1">
    <location>
        <begin position="88"/>
        <end position="98"/>
    </location>
</feature>
<organism evidence="2 3">
    <name type="scientific">Cherax quadricarinatus</name>
    <name type="common">Australian red claw crayfish</name>
    <dbReference type="NCBI Taxonomy" id="27406"/>
    <lineage>
        <taxon>Eukaryota</taxon>
        <taxon>Metazoa</taxon>
        <taxon>Ecdysozoa</taxon>
        <taxon>Arthropoda</taxon>
        <taxon>Crustacea</taxon>
        <taxon>Multicrustacea</taxon>
        <taxon>Malacostraca</taxon>
        <taxon>Eumalacostraca</taxon>
        <taxon>Eucarida</taxon>
        <taxon>Decapoda</taxon>
        <taxon>Pleocyemata</taxon>
        <taxon>Astacidea</taxon>
        <taxon>Parastacoidea</taxon>
        <taxon>Parastacidae</taxon>
        <taxon>Cherax</taxon>
    </lineage>
</organism>
<accession>A0AAW0XRR8</accession>
<evidence type="ECO:0000313" key="3">
    <source>
        <dbReference type="Proteomes" id="UP001445076"/>
    </source>
</evidence>
<dbReference type="PANTHER" id="PTHR13177:SF4">
    <property type="entry name" value="GEO09647P1"/>
    <property type="match status" value="1"/>
</dbReference>
<name>A0AAW0XRR8_CHEQU</name>
<feature type="compositionally biased region" description="Basic and acidic residues" evidence="1">
    <location>
        <begin position="30"/>
        <end position="45"/>
    </location>
</feature>
<feature type="region of interest" description="Disordered" evidence="1">
    <location>
        <begin position="1"/>
        <end position="112"/>
    </location>
</feature>
<dbReference type="GO" id="GO:0097190">
    <property type="term" value="P:apoptotic signaling pathway"/>
    <property type="evidence" value="ECO:0007669"/>
    <property type="project" value="TreeGrafter"/>
</dbReference>
<evidence type="ECO:0000256" key="1">
    <source>
        <dbReference type="SAM" id="MobiDB-lite"/>
    </source>
</evidence>
<dbReference type="EMBL" id="JARKIK010000015">
    <property type="protein sequence ID" value="KAK8747253.1"/>
    <property type="molecule type" value="Genomic_DNA"/>
</dbReference>
<dbReference type="InterPro" id="IPR024130">
    <property type="entry name" value="DAP1/DAPL1"/>
</dbReference>